<feature type="region of interest" description="Disordered" evidence="1">
    <location>
        <begin position="1"/>
        <end position="42"/>
    </location>
</feature>
<evidence type="ECO:0000313" key="2">
    <source>
        <dbReference type="Proteomes" id="UP000050640"/>
    </source>
</evidence>
<dbReference type="Proteomes" id="UP000050640">
    <property type="component" value="Unplaced"/>
</dbReference>
<keyword evidence="2" id="KW-1185">Reference proteome</keyword>
<proteinExistence type="predicted"/>
<feature type="compositionally biased region" description="Low complexity" evidence="1">
    <location>
        <begin position="31"/>
        <end position="41"/>
    </location>
</feature>
<protein>
    <submittedName>
        <fullName evidence="3">Uncharacterized protein</fullName>
    </submittedName>
</protein>
<organism evidence="2 3">
    <name type="scientific">Elaeophora elaphi</name>
    <dbReference type="NCBI Taxonomy" id="1147741"/>
    <lineage>
        <taxon>Eukaryota</taxon>
        <taxon>Metazoa</taxon>
        <taxon>Ecdysozoa</taxon>
        <taxon>Nematoda</taxon>
        <taxon>Chromadorea</taxon>
        <taxon>Rhabditida</taxon>
        <taxon>Spirurina</taxon>
        <taxon>Spiruromorpha</taxon>
        <taxon>Filarioidea</taxon>
        <taxon>Onchocercidae</taxon>
        <taxon>Elaeophora</taxon>
    </lineage>
</organism>
<dbReference type="WBParaSite" id="EEL_0000256801-mRNA-1">
    <property type="protein sequence ID" value="EEL_0000256801-mRNA-1"/>
    <property type="gene ID" value="EEL_0000256801"/>
</dbReference>
<dbReference type="AlphaFoldDB" id="A0A0R3RM58"/>
<name>A0A0R3RM58_9BILA</name>
<sequence length="201" mass="21323">MENQGFGNVRESGEDIGQLAGEAGARGGVVPQAQQLQPQPQGSLIAVPQQIIGSSSLSSTSSIKPSTTSISAAVAIQQRLADGGGGARGAAVRVRQRPHIPPKPQMDTVRYSMANVQESCDWELDTLLSELSALEQQLTVGGDQALLGLPTLPPSASRESSLNQSKRNSTLSASIIQHNDAKRFSIKLNFFPLFVSFIIFL</sequence>
<dbReference type="STRING" id="1147741.A0A0R3RM58"/>
<evidence type="ECO:0000256" key="1">
    <source>
        <dbReference type="SAM" id="MobiDB-lite"/>
    </source>
</evidence>
<accession>A0A0R3RM58</accession>
<reference evidence="3" key="1">
    <citation type="submission" date="2017-02" db="UniProtKB">
        <authorList>
            <consortium name="WormBaseParasite"/>
        </authorList>
    </citation>
    <scope>IDENTIFICATION</scope>
</reference>
<evidence type="ECO:0000313" key="3">
    <source>
        <dbReference type="WBParaSite" id="EEL_0000256801-mRNA-1"/>
    </source>
</evidence>